<dbReference type="InterPro" id="IPR001841">
    <property type="entry name" value="Znf_RING"/>
</dbReference>
<dbReference type="CDD" id="cd20336">
    <property type="entry name" value="Rcat_RBR"/>
    <property type="match status" value="1"/>
</dbReference>
<dbReference type="InterPro" id="IPR018957">
    <property type="entry name" value="Znf_C3HC4_RING-type"/>
</dbReference>
<dbReference type="PANTHER" id="PTHR11685">
    <property type="entry name" value="RBR FAMILY RING FINGER AND IBR DOMAIN-CONTAINING"/>
    <property type="match status" value="1"/>
</dbReference>
<keyword evidence="11" id="KW-0862">Zinc</keyword>
<dbReference type="InterPro" id="IPR031127">
    <property type="entry name" value="E3_UB_ligase_RBR"/>
</dbReference>
<dbReference type="GO" id="GO:0061630">
    <property type="term" value="F:ubiquitin protein ligase activity"/>
    <property type="evidence" value="ECO:0007669"/>
    <property type="project" value="UniProtKB-EC"/>
</dbReference>
<organism evidence="16">
    <name type="scientific">Oryza barthii</name>
    <dbReference type="NCBI Taxonomy" id="65489"/>
    <lineage>
        <taxon>Eukaryota</taxon>
        <taxon>Viridiplantae</taxon>
        <taxon>Streptophyta</taxon>
        <taxon>Embryophyta</taxon>
        <taxon>Tracheophyta</taxon>
        <taxon>Spermatophyta</taxon>
        <taxon>Magnoliopsida</taxon>
        <taxon>Liliopsida</taxon>
        <taxon>Poales</taxon>
        <taxon>Poaceae</taxon>
        <taxon>BOP clade</taxon>
        <taxon>Oryzoideae</taxon>
        <taxon>Oryzeae</taxon>
        <taxon>Oryzinae</taxon>
        <taxon>Oryza</taxon>
    </lineage>
</organism>
<dbReference type="InterPro" id="IPR016135">
    <property type="entry name" value="UBQ-conjugating_enzyme/RWD"/>
</dbReference>
<accession>A0A0D3FZL4</accession>
<dbReference type="SMART" id="SM00647">
    <property type="entry name" value="IBR"/>
    <property type="match status" value="2"/>
</dbReference>
<dbReference type="SUPFAM" id="SSF57850">
    <property type="entry name" value="RING/U-box"/>
    <property type="match status" value="4"/>
</dbReference>
<evidence type="ECO:0000256" key="4">
    <source>
        <dbReference type="ARBA" id="ARBA00005884"/>
    </source>
</evidence>
<dbReference type="EC" id="2.3.2.31" evidence="5"/>
<dbReference type="InterPro" id="IPR002867">
    <property type="entry name" value="IBR_dom"/>
</dbReference>
<name>A0A0D3FZL4_9ORYZ</name>
<comment type="cofactor">
    <cofactor evidence="2">
        <name>Zn(2+)</name>
        <dbReference type="ChEBI" id="CHEBI:29105"/>
    </cofactor>
</comment>
<dbReference type="FunFam" id="3.30.40.10:FF:000358">
    <property type="entry name" value="RBR-type E3 ubiquitin transferase"/>
    <property type="match status" value="1"/>
</dbReference>
<comment type="catalytic activity">
    <reaction evidence="1">
        <text>[E2 ubiquitin-conjugating enzyme]-S-ubiquitinyl-L-cysteine + [acceptor protein]-L-lysine = [E2 ubiquitin-conjugating enzyme]-L-cysteine + [acceptor protein]-N(6)-ubiquitinyl-L-lysine.</text>
        <dbReference type="EC" id="2.3.2.31"/>
    </reaction>
</comment>
<evidence type="ECO:0000259" key="14">
    <source>
        <dbReference type="PROSITE" id="PS50089"/>
    </source>
</evidence>
<reference evidence="16" key="1">
    <citation type="journal article" date="2009" name="Rice">
        <title>De Novo Next Generation Sequencing of Plant Genomes.</title>
        <authorList>
            <person name="Rounsley S."/>
            <person name="Marri P.R."/>
            <person name="Yu Y."/>
            <person name="He R."/>
            <person name="Sisneros N."/>
            <person name="Goicoechea J.L."/>
            <person name="Lee S.J."/>
            <person name="Angelova A."/>
            <person name="Kudrna D."/>
            <person name="Luo M."/>
            <person name="Affourtit J."/>
            <person name="Desany B."/>
            <person name="Knight J."/>
            <person name="Niazi F."/>
            <person name="Egholm M."/>
            <person name="Wing R.A."/>
        </authorList>
    </citation>
    <scope>NUCLEOTIDE SEQUENCE [LARGE SCALE GENOMIC DNA]</scope>
    <source>
        <strain evidence="16">cv. IRGC 105608</strain>
    </source>
</reference>
<evidence type="ECO:0000256" key="13">
    <source>
        <dbReference type="SAM" id="MobiDB-lite"/>
    </source>
</evidence>
<reference evidence="16" key="2">
    <citation type="submission" date="2015-03" db="UniProtKB">
        <authorList>
            <consortium name="EnsemblPlants"/>
        </authorList>
    </citation>
    <scope>IDENTIFICATION</scope>
</reference>
<keyword evidence="10" id="KW-0833">Ubl conjugation pathway</keyword>
<feature type="region of interest" description="Disordered" evidence="13">
    <location>
        <begin position="11"/>
        <end position="42"/>
    </location>
</feature>
<proteinExistence type="inferred from homology"/>
<evidence type="ECO:0000256" key="7">
    <source>
        <dbReference type="ARBA" id="ARBA00022723"/>
    </source>
</evidence>
<dbReference type="Proteomes" id="UP000026960">
    <property type="component" value="Chromosome 4"/>
</dbReference>
<dbReference type="InterPro" id="IPR044066">
    <property type="entry name" value="TRIAD_supradom"/>
</dbReference>
<dbReference type="GO" id="GO:0008270">
    <property type="term" value="F:zinc ion binding"/>
    <property type="evidence" value="ECO:0007669"/>
    <property type="project" value="UniProtKB-KW"/>
</dbReference>
<evidence type="ECO:0000313" key="17">
    <source>
        <dbReference type="Proteomes" id="UP000026960"/>
    </source>
</evidence>
<dbReference type="PROSITE" id="PS50089">
    <property type="entry name" value="ZF_RING_2"/>
    <property type="match status" value="1"/>
</dbReference>
<evidence type="ECO:0000256" key="12">
    <source>
        <dbReference type="PROSITE-ProRule" id="PRU00175"/>
    </source>
</evidence>
<dbReference type="Gramene" id="OBART04G23650.1">
    <property type="protein sequence ID" value="OBART04G23650.1"/>
    <property type="gene ID" value="OBART04G23650"/>
</dbReference>
<evidence type="ECO:0000256" key="6">
    <source>
        <dbReference type="ARBA" id="ARBA00022679"/>
    </source>
</evidence>
<feature type="domain" description="RING-type" evidence="15">
    <location>
        <begin position="243"/>
        <end position="467"/>
    </location>
</feature>
<evidence type="ECO:0000259" key="15">
    <source>
        <dbReference type="PROSITE" id="PS51873"/>
    </source>
</evidence>
<evidence type="ECO:0000256" key="5">
    <source>
        <dbReference type="ARBA" id="ARBA00012251"/>
    </source>
</evidence>
<keyword evidence="7" id="KW-0479">Metal-binding</keyword>
<dbReference type="Pfam" id="PF00097">
    <property type="entry name" value="zf-C3HC4"/>
    <property type="match status" value="1"/>
</dbReference>
<evidence type="ECO:0000256" key="9">
    <source>
        <dbReference type="ARBA" id="ARBA00022771"/>
    </source>
</evidence>
<evidence type="ECO:0000256" key="11">
    <source>
        <dbReference type="ARBA" id="ARBA00022833"/>
    </source>
</evidence>
<dbReference type="InterPro" id="IPR006575">
    <property type="entry name" value="RWD_dom"/>
</dbReference>
<dbReference type="CDD" id="cd23821">
    <property type="entry name" value="RWD_IMPACT"/>
    <property type="match status" value="1"/>
</dbReference>
<dbReference type="GO" id="GO:0016567">
    <property type="term" value="P:protein ubiquitination"/>
    <property type="evidence" value="ECO:0007669"/>
    <property type="project" value="InterPro"/>
</dbReference>
<dbReference type="InterPro" id="IPR013083">
    <property type="entry name" value="Znf_RING/FYVE/PHD"/>
</dbReference>
<feature type="domain" description="RING-type" evidence="14">
    <location>
        <begin position="247"/>
        <end position="295"/>
    </location>
</feature>
<keyword evidence="9 12" id="KW-0863">Zinc-finger</keyword>
<keyword evidence="6" id="KW-0808">Transferase</keyword>
<feature type="compositionally biased region" description="Basic and acidic residues" evidence="13">
    <location>
        <begin position="26"/>
        <end position="39"/>
    </location>
</feature>
<dbReference type="Pfam" id="PF22191">
    <property type="entry name" value="IBR_1"/>
    <property type="match status" value="1"/>
</dbReference>
<dbReference type="CDD" id="cd23134">
    <property type="entry name" value="RING-HC_ITT1-like"/>
    <property type="match status" value="1"/>
</dbReference>
<evidence type="ECO:0000256" key="3">
    <source>
        <dbReference type="ARBA" id="ARBA00003976"/>
    </source>
</evidence>
<keyword evidence="17" id="KW-1185">Reference proteome</keyword>
<evidence type="ECO:0000256" key="1">
    <source>
        <dbReference type="ARBA" id="ARBA00001798"/>
    </source>
</evidence>
<dbReference type="PROSITE" id="PS51873">
    <property type="entry name" value="TRIAD"/>
    <property type="match status" value="1"/>
</dbReference>
<keyword evidence="8" id="KW-0677">Repeat</keyword>
<evidence type="ECO:0000256" key="2">
    <source>
        <dbReference type="ARBA" id="ARBA00001947"/>
    </source>
</evidence>
<dbReference type="SUPFAM" id="SSF54495">
    <property type="entry name" value="UBC-like"/>
    <property type="match status" value="1"/>
</dbReference>
<evidence type="ECO:0000313" key="16">
    <source>
        <dbReference type="EnsemblPlants" id="OBART04G23650.1"/>
    </source>
</evidence>
<comment type="similarity">
    <text evidence="4">Belongs to the RBR family. Ariadne subfamily.</text>
</comment>
<dbReference type="PROSITE" id="PS00518">
    <property type="entry name" value="ZF_RING_1"/>
    <property type="match status" value="1"/>
</dbReference>
<dbReference type="InterPro" id="IPR017907">
    <property type="entry name" value="Znf_RING_CS"/>
</dbReference>
<dbReference type="Pfam" id="PF01485">
    <property type="entry name" value="IBR"/>
    <property type="match status" value="1"/>
</dbReference>
<dbReference type="AlphaFoldDB" id="A0A0D3FZL4"/>
<dbReference type="Gene3D" id="1.20.120.1750">
    <property type="match status" value="1"/>
</dbReference>
<feature type="compositionally biased region" description="Polar residues" evidence="13">
    <location>
        <begin position="14"/>
        <end position="24"/>
    </location>
</feature>
<sequence>MVYFFHPDNCESGRCNQSPSSGTGSLERRMESPKRKLDDESGGEAAAAGLHLLLHEMLLRARREGEEPDLLPDEQLRSNDQLQQDEVPASRPPLLDRIVPSAAMLPRLGMLALEAIYGDNIGIFSAKAGLWSMCTGKFLMVPAYPQSYPRWLDAVKVSSLCLMLDTIWTQQLGQEVVYAWVQWLQSSALSHLGFDDGILIQQPGSMMGPVDVRAVAEIASVESVAQWLISYNEEQCHESFLSGLHDCMICFTEYAGIDFITLPCQHYFCRRCMETYSRMHVTEGTVLKLLCPNDKCGGVIPPSLLKRLLGDTDFERWERLILQKTLDSMSDLAYCPRCGAACLEDKENNAQCPKCFFSFCARCRDRRHIGEKCMTIEEKLNSLQDRTVVPFLSKDSFASKMNLSNEISSIKEVLCSSVRCPHCGTAISRVSGCNHMLCSNCRQSFCYGCGKAENHGHSRYQENLATKKNPTVLIEEVKKELEGELSRQHPCPNCRQPNPKMGNNNHMFCWACQVHYCAQ</sequence>
<dbReference type="EnsemblPlants" id="OBART04G23650.1">
    <property type="protein sequence ID" value="OBART04G23650.1"/>
    <property type="gene ID" value="OBART04G23650"/>
</dbReference>
<evidence type="ECO:0000256" key="8">
    <source>
        <dbReference type="ARBA" id="ARBA00022737"/>
    </source>
</evidence>
<dbReference type="SMART" id="SM00184">
    <property type="entry name" value="RING"/>
    <property type="match status" value="2"/>
</dbReference>
<dbReference type="Pfam" id="PF05773">
    <property type="entry name" value="RWD"/>
    <property type="match status" value="1"/>
</dbReference>
<evidence type="ECO:0000256" key="10">
    <source>
        <dbReference type="ARBA" id="ARBA00022786"/>
    </source>
</evidence>
<feature type="region of interest" description="Disordered" evidence="13">
    <location>
        <begin position="68"/>
        <end position="92"/>
    </location>
</feature>
<dbReference type="Gene3D" id="3.30.40.10">
    <property type="entry name" value="Zinc/RING finger domain, C3HC4 (zinc finger)"/>
    <property type="match status" value="1"/>
</dbReference>
<protein>
    <recommendedName>
        <fullName evidence="5">RBR-type E3 ubiquitin transferase</fullName>
        <ecNumber evidence="5">2.3.2.31</ecNumber>
    </recommendedName>
</protein>
<comment type="function">
    <text evidence="3">Might act as an E3 ubiquitin-protein ligase, or as part of E3 complex, which accepts ubiquitin from specific E2 ubiquitin-conjugating enzymes and then transfers it to substrates.</text>
</comment>
<dbReference type="CDD" id="cd20341">
    <property type="entry name" value="BRcat_RBR_RNF14"/>
    <property type="match status" value="1"/>
</dbReference>
<dbReference type="Gene3D" id="3.10.110.10">
    <property type="entry name" value="Ubiquitin Conjugating Enzyme"/>
    <property type="match status" value="1"/>
</dbReference>